<feature type="region of interest" description="Disordered" evidence="1">
    <location>
        <begin position="325"/>
        <end position="353"/>
    </location>
</feature>
<evidence type="ECO:0000256" key="1">
    <source>
        <dbReference type="SAM" id="MobiDB-lite"/>
    </source>
</evidence>
<dbReference type="FunFam" id="1.10.340.70:FF:000004">
    <property type="entry name" value="Retrovirus-related Pol polyprotein from transposon 297-like Protein"/>
    <property type="match status" value="1"/>
</dbReference>
<keyword evidence="4" id="KW-1185">Reference proteome</keyword>
<feature type="compositionally biased region" description="Basic and acidic residues" evidence="1">
    <location>
        <begin position="296"/>
        <end position="308"/>
    </location>
</feature>
<dbReference type="GO" id="GO:0003676">
    <property type="term" value="F:nucleic acid binding"/>
    <property type="evidence" value="ECO:0007669"/>
    <property type="project" value="InterPro"/>
</dbReference>
<dbReference type="InterPro" id="IPR012337">
    <property type="entry name" value="RNaseH-like_sf"/>
</dbReference>
<name>A0AAD9V2R0_ACRCE</name>
<feature type="region of interest" description="Disordered" evidence="1">
    <location>
        <begin position="289"/>
        <end position="308"/>
    </location>
</feature>
<dbReference type="Gene3D" id="3.30.420.10">
    <property type="entry name" value="Ribonuclease H-like superfamily/Ribonuclease H"/>
    <property type="match status" value="1"/>
</dbReference>
<dbReference type="GO" id="GO:0015074">
    <property type="term" value="P:DNA integration"/>
    <property type="evidence" value="ECO:0007669"/>
    <property type="project" value="InterPro"/>
</dbReference>
<dbReference type="InterPro" id="IPR036397">
    <property type="entry name" value="RNaseH_sf"/>
</dbReference>
<dbReference type="SUPFAM" id="SSF53098">
    <property type="entry name" value="Ribonuclease H-like"/>
    <property type="match status" value="1"/>
</dbReference>
<dbReference type="PROSITE" id="PS50994">
    <property type="entry name" value="INTEGRASE"/>
    <property type="match status" value="1"/>
</dbReference>
<protein>
    <recommendedName>
        <fullName evidence="2">Integrase catalytic domain-containing protein</fullName>
    </recommendedName>
</protein>
<proteinExistence type="predicted"/>
<dbReference type="PANTHER" id="PTHR37984:SF7">
    <property type="entry name" value="INTEGRASE CATALYTIC DOMAIN-CONTAINING PROTEIN"/>
    <property type="match status" value="1"/>
</dbReference>
<evidence type="ECO:0000313" key="3">
    <source>
        <dbReference type="EMBL" id="KAK2558977.1"/>
    </source>
</evidence>
<feature type="region of interest" description="Disordered" evidence="1">
    <location>
        <begin position="242"/>
        <end position="274"/>
    </location>
</feature>
<dbReference type="InterPro" id="IPR001584">
    <property type="entry name" value="Integrase_cat-core"/>
</dbReference>
<organism evidence="3 4">
    <name type="scientific">Acropora cervicornis</name>
    <name type="common">Staghorn coral</name>
    <dbReference type="NCBI Taxonomy" id="6130"/>
    <lineage>
        <taxon>Eukaryota</taxon>
        <taxon>Metazoa</taxon>
        <taxon>Cnidaria</taxon>
        <taxon>Anthozoa</taxon>
        <taxon>Hexacorallia</taxon>
        <taxon>Scleractinia</taxon>
        <taxon>Astrocoeniina</taxon>
        <taxon>Acroporidae</taxon>
        <taxon>Acropora</taxon>
    </lineage>
</organism>
<dbReference type="EMBL" id="JARQWQ010000042">
    <property type="protein sequence ID" value="KAK2558977.1"/>
    <property type="molecule type" value="Genomic_DNA"/>
</dbReference>
<feature type="domain" description="Integrase catalytic" evidence="2">
    <location>
        <begin position="154"/>
        <end position="242"/>
    </location>
</feature>
<feature type="compositionally biased region" description="Basic and acidic residues" evidence="1">
    <location>
        <begin position="327"/>
        <end position="336"/>
    </location>
</feature>
<sequence length="353" mass="40175">METPEKYQDVPLLEVDGITSTLPASPAKLDEIRDYTSQDIVLSHLKDVIHQGWPEYPNECPPDLKEYWNFREDLSVENGLILKGHRLLVPSNLRPQMPQIIHQGHLDAERCNLKARDCVFWPGISKDNEMTANCPTFMQFSKCQSQEPLHPHNVSSFPWQKLGTDLFYYQGAQYLLVTDYYNKYPIVRKLNSSTSAVVINHLKSVFAEHAIPETLVSDNGPNTAVRNLQPFANSGAFTIAVSPDSEEPATKSRGLGPGSVTGTGDIPNHTTIPCSGRLQRTQAFDSHRKQLQNRQDMQRKQYDSKSTREFRKLNQGEQVNMFQHRTKTTDGSELRRNRVQLKPVNKIPPPRKE</sequence>
<gene>
    <name evidence="3" type="ORF">P5673_018605</name>
</gene>
<comment type="caution">
    <text evidence="3">The sequence shown here is derived from an EMBL/GenBank/DDBJ whole genome shotgun (WGS) entry which is preliminary data.</text>
</comment>
<dbReference type="Gene3D" id="1.10.340.70">
    <property type="match status" value="1"/>
</dbReference>
<dbReference type="PANTHER" id="PTHR37984">
    <property type="entry name" value="PROTEIN CBG26694"/>
    <property type="match status" value="1"/>
</dbReference>
<dbReference type="Proteomes" id="UP001249851">
    <property type="component" value="Unassembled WGS sequence"/>
</dbReference>
<reference evidence="3" key="2">
    <citation type="journal article" date="2023" name="Science">
        <title>Genomic signatures of disease resistance in endangered staghorn corals.</title>
        <authorList>
            <person name="Vollmer S.V."/>
            <person name="Selwyn J.D."/>
            <person name="Despard B.A."/>
            <person name="Roesel C.L."/>
        </authorList>
    </citation>
    <scope>NUCLEOTIDE SEQUENCE</scope>
    <source>
        <strain evidence="3">K2</strain>
    </source>
</reference>
<reference evidence="3" key="1">
    <citation type="journal article" date="2023" name="G3 (Bethesda)">
        <title>Whole genome assembly and annotation of the endangered Caribbean coral Acropora cervicornis.</title>
        <authorList>
            <person name="Selwyn J.D."/>
            <person name="Vollmer S.V."/>
        </authorList>
    </citation>
    <scope>NUCLEOTIDE SEQUENCE</scope>
    <source>
        <strain evidence="3">K2</strain>
    </source>
</reference>
<evidence type="ECO:0000259" key="2">
    <source>
        <dbReference type="PROSITE" id="PS50994"/>
    </source>
</evidence>
<accession>A0AAD9V2R0</accession>
<dbReference type="AlphaFoldDB" id="A0AAD9V2R0"/>
<evidence type="ECO:0000313" key="4">
    <source>
        <dbReference type="Proteomes" id="UP001249851"/>
    </source>
</evidence>
<dbReference type="InterPro" id="IPR050951">
    <property type="entry name" value="Retrovirus_Pol_polyprotein"/>
</dbReference>